<gene>
    <name evidence="1" type="ORF">M23134_01348</name>
</gene>
<dbReference type="EMBL" id="AAWS01000011">
    <property type="protein sequence ID" value="EAY29294.1"/>
    <property type="molecule type" value="Genomic_DNA"/>
</dbReference>
<evidence type="ECO:0000313" key="2">
    <source>
        <dbReference type="Proteomes" id="UP000004095"/>
    </source>
</evidence>
<proteinExistence type="predicted"/>
<comment type="caution">
    <text evidence="1">The sequence shown here is derived from an EMBL/GenBank/DDBJ whole genome shotgun (WGS) entry which is preliminary data.</text>
</comment>
<accession>A1ZJJ1</accession>
<evidence type="ECO:0000313" key="1">
    <source>
        <dbReference type="EMBL" id="EAY29294.1"/>
    </source>
</evidence>
<reference evidence="1 2" key="1">
    <citation type="submission" date="2007-01" db="EMBL/GenBank/DDBJ databases">
        <authorList>
            <person name="Haygood M."/>
            <person name="Podell S."/>
            <person name="Anderson C."/>
            <person name="Hopkinson B."/>
            <person name="Roe K."/>
            <person name="Barbeau K."/>
            <person name="Gaasterland T."/>
            <person name="Ferriera S."/>
            <person name="Johnson J."/>
            <person name="Kravitz S."/>
            <person name="Beeson K."/>
            <person name="Sutton G."/>
            <person name="Rogers Y.-H."/>
            <person name="Friedman R."/>
            <person name="Frazier M."/>
            <person name="Venter J.C."/>
        </authorList>
    </citation>
    <scope>NUCLEOTIDE SEQUENCE [LARGE SCALE GENOMIC DNA]</scope>
    <source>
        <strain evidence="1 2">ATCC 23134</strain>
    </source>
</reference>
<sequence length="43" mass="5166">MHCLFFILYFLAITYLKVFNFGVNQMPNQLTKNIYKLSRHKIG</sequence>
<keyword evidence="2" id="KW-1185">Reference proteome</keyword>
<dbReference type="AlphaFoldDB" id="A1ZJJ1"/>
<dbReference type="Proteomes" id="UP000004095">
    <property type="component" value="Unassembled WGS sequence"/>
</dbReference>
<organism evidence="1 2">
    <name type="scientific">Microscilla marina ATCC 23134</name>
    <dbReference type="NCBI Taxonomy" id="313606"/>
    <lineage>
        <taxon>Bacteria</taxon>
        <taxon>Pseudomonadati</taxon>
        <taxon>Bacteroidota</taxon>
        <taxon>Cytophagia</taxon>
        <taxon>Cytophagales</taxon>
        <taxon>Microscillaceae</taxon>
        <taxon>Microscilla</taxon>
    </lineage>
</organism>
<protein>
    <submittedName>
        <fullName evidence="1">Uncharacterized protein</fullName>
    </submittedName>
</protein>
<name>A1ZJJ1_MICM2</name>